<keyword evidence="1" id="KW-0227">DNA damage</keyword>
<dbReference type="PANTHER" id="PTHR10492:SF57">
    <property type="entry name" value="ATP-DEPENDENT DNA HELICASE"/>
    <property type="match status" value="1"/>
</dbReference>
<dbReference type="EMBL" id="CAADRP010001596">
    <property type="protein sequence ID" value="VFU43202.1"/>
    <property type="molecule type" value="Genomic_DNA"/>
</dbReference>
<keyword evidence="1" id="KW-0234">DNA repair</keyword>
<dbReference type="SUPFAM" id="SSF52540">
    <property type="entry name" value="P-loop containing nucleoside triphosphate hydrolases"/>
    <property type="match status" value="1"/>
</dbReference>
<name>A0A6N2LSJ9_SALVM</name>
<dbReference type="GO" id="GO:0000723">
    <property type="term" value="P:telomere maintenance"/>
    <property type="evidence" value="ECO:0007669"/>
    <property type="project" value="InterPro"/>
</dbReference>
<accession>A0A6N2LSJ9</accession>
<dbReference type="GO" id="GO:0006281">
    <property type="term" value="P:DNA repair"/>
    <property type="evidence" value="ECO:0007669"/>
    <property type="project" value="UniProtKB-KW"/>
</dbReference>
<dbReference type="InterPro" id="IPR010285">
    <property type="entry name" value="DNA_helicase_pif1-like_DEAD"/>
</dbReference>
<proteinExistence type="inferred from homology"/>
<evidence type="ECO:0000313" key="4">
    <source>
        <dbReference type="EMBL" id="VFU43202.1"/>
    </source>
</evidence>
<protein>
    <recommendedName>
        <fullName evidence="1">ATP-dependent DNA helicase</fullName>
        <ecNumber evidence="1">5.6.2.3</ecNumber>
    </recommendedName>
</protein>
<gene>
    <name evidence="4" type="ORF">SVIM_LOCUS263060</name>
</gene>
<dbReference type="InterPro" id="IPR049163">
    <property type="entry name" value="Pif1-like_2B_dom"/>
</dbReference>
<keyword evidence="1" id="KW-0233">DNA recombination</keyword>
<keyword evidence="1" id="KW-0347">Helicase</keyword>
<keyword evidence="1" id="KW-0378">Hydrolase</keyword>
<keyword evidence="1" id="KW-0547">Nucleotide-binding</keyword>
<comment type="catalytic activity">
    <reaction evidence="1">
        <text>ATP + H2O = ADP + phosphate + H(+)</text>
        <dbReference type="Rhea" id="RHEA:13065"/>
        <dbReference type="ChEBI" id="CHEBI:15377"/>
        <dbReference type="ChEBI" id="CHEBI:15378"/>
        <dbReference type="ChEBI" id="CHEBI:30616"/>
        <dbReference type="ChEBI" id="CHEBI:43474"/>
        <dbReference type="ChEBI" id="CHEBI:456216"/>
        <dbReference type="EC" id="5.6.2.3"/>
    </reaction>
</comment>
<dbReference type="PANTHER" id="PTHR10492">
    <property type="match status" value="1"/>
</dbReference>
<organism evidence="4">
    <name type="scientific">Salix viminalis</name>
    <name type="common">Common osier</name>
    <name type="synonym">Basket willow</name>
    <dbReference type="NCBI Taxonomy" id="40686"/>
    <lineage>
        <taxon>Eukaryota</taxon>
        <taxon>Viridiplantae</taxon>
        <taxon>Streptophyta</taxon>
        <taxon>Embryophyta</taxon>
        <taxon>Tracheophyta</taxon>
        <taxon>Spermatophyta</taxon>
        <taxon>Magnoliopsida</taxon>
        <taxon>eudicotyledons</taxon>
        <taxon>Gunneridae</taxon>
        <taxon>Pentapetalae</taxon>
        <taxon>rosids</taxon>
        <taxon>fabids</taxon>
        <taxon>Malpighiales</taxon>
        <taxon>Salicaceae</taxon>
        <taxon>Saliceae</taxon>
        <taxon>Salix</taxon>
    </lineage>
</organism>
<feature type="domain" description="DNA helicase Pif1-like 2B" evidence="3">
    <location>
        <begin position="733"/>
        <end position="765"/>
    </location>
</feature>
<comment type="cofactor">
    <cofactor evidence="1">
        <name>Mg(2+)</name>
        <dbReference type="ChEBI" id="CHEBI:18420"/>
    </cofactor>
</comment>
<keyword evidence="1" id="KW-0067">ATP-binding</keyword>
<reference evidence="4" key="1">
    <citation type="submission" date="2019-03" db="EMBL/GenBank/DDBJ databases">
        <authorList>
            <person name="Mank J."/>
            <person name="Almeida P."/>
        </authorList>
    </citation>
    <scope>NUCLEOTIDE SEQUENCE</scope>
    <source>
        <strain evidence="4">78183</strain>
    </source>
</reference>
<sequence>MGAKLDHSVNEGHGPYVFKINGHCHHLMGSLLPTEGDTPKFAQLYVYDASDEISSRMSAFTADGGSSSLDASIVGDLMQMLDDINELVKVFRNAKQRLSCDNQSNYKLRLIGKRDDDSRQYDDPSSNDIGGLVVGDIGNFQSERDIIIEQCSGGLQRISKLHPKFMALQYPLLFPYGDDGYRCNMILANQDHQPQRKRSRVPMRAYYAYLIHERQFLVDAFANVEEDRLDYIRANQSDLRSEIYKGIHEAILREMLRDIRKYRPYKQEEKPDIVTRIFRAKVIDMIAYIKSGEPFGRTIADAEFKCRSAEDVDSIVSAEIPNKNTDPRRQQLDNFVLKDGIQLHNNYVVPYNKELLLRYRAHINVEICCQSMLIKYLFKYVSKGSDRCRMVVQKENNDEIKAYLNCRFICPYEAVWRLFQFPIHSRHPPKSCGVLYPTFQLACKSLGLLGDDKEWADALSEAILTATSPQIRQLFVSLNYVLYELELLFNASSTSLEKYKLPMPNARLLAEIRNKLLREELNYDIVDLKSQHSQLSQCLTSAKEMSMNMLLQHCIIWDSIFIVARRSYSALTLQNTANAPMNHRCCFEALDRSLRDILAHDQPFGGKTVLLGGDFRQILPVVTGEQRRYYPRFFKRLNCNYLLNGSYDRNGEISDIPFEDDYDTSLIKIPPDLLLDADSNPIASMVSSVYPFSMINDFIFNMLPENKHVYLSCDSVSTSSTDAENADLLYPVEFLNQLEFNGVPSHKLSLQVGTPIMLLRNLNPSAVYAMEQGFWSHN</sequence>
<comment type="similarity">
    <text evidence="1">Belongs to the helicase family.</text>
</comment>
<dbReference type="AlphaFoldDB" id="A0A6N2LSJ9"/>
<dbReference type="GO" id="GO:0016787">
    <property type="term" value="F:hydrolase activity"/>
    <property type="evidence" value="ECO:0007669"/>
    <property type="project" value="UniProtKB-KW"/>
</dbReference>
<dbReference type="InterPro" id="IPR027417">
    <property type="entry name" value="P-loop_NTPase"/>
</dbReference>
<dbReference type="GO" id="GO:0006310">
    <property type="term" value="P:DNA recombination"/>
    <property type="evidence" value="ECO:0007669"/>
    <property type="project" value="UniProtKB-KW"/>
</dbReference>
<feature type="domain" description="DNA helicase Pif1-like DEAD-box helicase" evidence="2">
    <location>
        <begin position="578"/>
        <end position="628"/>
    </location>
</feature>
<evidence type="ECO:0000259" key="3">
    <source>
        <dbReference type="Pfam" id="PF21530"/>
    </source>
</evidence>
<dbReference type="EC" id="5.6.2.3" evidence="1"/>
<evidence type="ECO:0000259" key="2">
    <source>
        <dbReference type="Pfam" id="PF05970"/>
    </source>
</evidence>
<dbReference type="Pfam" id="PF21530">
    <property type="entry name" value="Pif1_2B_dom"/>
    <property type="match status" value="1"/>
</dbReference>
<evidence type="ECO:0000256" key="1">
    <source>
        <dbReference type="RuleBase" id="RU363044"/>
    </source>
</evidence>
<dbReference type="Pfam" id="PF05970">
    <property type="entry name" value="PIF1"/>
    <property type="match status" value="1"/>
</dbReference>
<dbReference type="GO" id="GO:0043139">
    <property type="term" value="F:5'-3' DNA helicase activity"/>
    <property type="evidence" value="ECO:0007669"/>
    <property type="project" value="UniProtKB-EC"/>
</dbReference>
<dbReference type="GO" id="GO:0005524">
    <property type="term" value="F:ATP binding"/>
    <property type="evidence" value="ECO:0007669"/>
    <property type="project" value="UniProtKB-KW"/>
</dbReference>